<feature type="transmembrane region" description="Helical" evidence="7">
    <location>
        <begin position="325"/>
        <end position="346"/>
    </location>
</feature>
<protein>
    <submittedName>
        <fullName evidence="9">Multidrug-efflux transporter</fullName>
    </submittedName>
</protein>
<keyword evidence="6 7" id="KW-0472">Membrane</keyword>
<feature type="transmembrane region" description="Helical" evidence="7">
    <location>
        <begin position="199"/>
        <end position="226"/>
    </location>
</feature>
<evidence type="ECO:0000256" key="5">
    <source>
        <dbReference type="ARBA" id="ARBA00022989"/>
    </source>
</evidence>
<organism evidence="9 10">
    <name type="scientific">Winogradskya humida</name>
    <dbReference type="NCBI Taxonomy" id="113566"/>
    <lineage>
        <taxon>Bacteria</taxon>
        <taxon>Bacillati</taxon>
        <taxon>Actinomycetota</taxon>
        <taxon>Actinomycetes</taxon>
        <taxon>Micromonosporales</taxon>
        <taxon>Micromonosporaceae</taxon>
        <taxon>Winogradskya</taxon>
    </lineage>
</organism>
<keyword evidence="2" id="KW-0813">Transport</keyword>
<dbReference type="InterPro" id="IPR036259">
    <property type="entry name" value="MFS_trans_sf"/>
</dbReference>
<evidence type="ECO:0000256" key="7">
    <source>
        <dbReference type="SAM" id="Phobius"/>
    </source>
</evidence>
<evidence type="ECO:0000256" key="1">
    <source>
        <dbReference type="ARBA" id="ARBA00004651"/>
    </source>
</evidence>
<gene>
    <name evidence="9" type="ORF">Ahu01nite_039870</name>
</gene>
<evidence type="ECO:0000256" key="3">
    <source>
        <dbReference type="ARBA" id="ARBA00022475"/>
    </source>
</evidence>
<dbReference type="InterPro" id="IPR010290">
    <property type="entry name" value="TM_effector"/>
</dbReference>
<feature type="domain" description="Major facilitator superfamily (MFS) profile" evidence="8">
    <location>
        <begin position="200"/>
        <end position="385"/>
    </location>
</feature>
<dbReference type="Gene3D" id="1.20.1250.20">
    <property type="entry name" value="MFS general substrate transporter like domains"/>
    <property type="match status" value="2"/>
</dbReference>
<dbReference type="PANTHER" id="PTHR23513">
    <property type="entry name" value="INTEGRAL MEMBRANE EFFLUX PROTEIN-RELATED"/>
    <property type="match status" value="1"/>
</dbReference>
<dbReference type="EMBL" id="BOMN01000047">
    <property type="protein sequence ID" value="GIE20885.1"/>
    <property type="molecule type" value="Genomic_DNA"/>
</dbReference>
<keyword evidence="4 7" id="KW-0812">Transmembrane</keyword>
<keyword evidence="3" id="KW-1003">Cell membrane</keyword>
<evidence type="ECO:0000313" key="9">
    <source>
        <dbReference type="EMBL" id="GIE20885.1"/>
    </source>
</evidence>
<sequence>MAGSRVSTVAVPWLVLTTTGSATRVGVVAFAQLLPLVLAGLIGGPLVDRAGPRRIAIAADSVSVLAVGSVPLLHALGHLSFGVLVLAMIVAGSAAGLGDTAKHALAPQVIADSGVSTTRGATLFDGIGRTAMLVGLPLGGVLIAVFGPAGVLAVDAASFAFCAVVVATTVRPLRRRDAAPESYLAALRTGFGYFRRDSLISAIVGLLFFTNLVDQAYIAVLVPVWVRDTGAATSTLGLIGGAFGLGAVLGNLTYLTLADRLPRRATFAICFLLGGPVRLFALAVTDDLTAVLMVVLVSGFLAAAINPILSAVGYERIPPDLRGRVLGAITACSWAGVPVGALLGGLTVESLGLHPALLIGGGIYVLVTLTPFILPTWRQLNPAAA</sequence>
<feature type="transmembrane region" description="Helical" evidence="7">
    <location>
        <begin position="352"/>
        <end position="374"/>
    </location>
</feature>
<dbReference type="Proteomes" id="UP000603200">
    <property type="component" value="Unassembled WGS sequence"/>
</dbReference>
<accession>A0ABQ3ZQN2</accession>
<comment type="subcellular location">
    <subcellularLocation>
        <location evidence="1">Cell membrane</location>
        <topology evidence="1">Multi-pass membrane protein</topology>
    </subcellularLocation>
</comment>
<dbReference type="Pfam" id="PF05977">
    <property type="entry name" value="MFS_3"/>
    <property type="match status" value="1"/>
</dbReference>
<dbReference type="SUPFAM" id="SSF103473">
    <property type="entry name" value="MFS general substrate transporter"/>
    <property type="match status" value="1"/>
</dbReference>
<feature type="transmembrane region" description="Helical" evidence="7">
    <location>
        <begin position="238"/>
        <end position="258"/>
    </location>
</feature>
<evidence type="ECO:0000256" key="6">
    <source>
        <dbReference type="ARBA" id="ARBA00023136"/>
    </source>
</evidence>
<keyword evidence="5 7" id="KW-1133">Transmembrane helix</keyword>
<evidence type="ECO:0000259" key="8">
    <source>
        <dbReference type="PROSITE" id="PS50850"/>
    </source>
</evidence>
<comment type="caution">
    <text evidence="9">The sequence shown here is derived from an EMBL/GenBank/DDBJ whole genome shotgun (WGS) entry which is preliminary data.</text>
</comment>
<feature type="transmembrane region" description="Helical" evidence="7">
    <location>
        <begin position="265"/>
        <end position="284"/>
    </location>
</feature>
<reference evidence="9 10" key="1">
    <citation type="submission" date="2021-01" db="EMBL/GenBank/DDBJ databases">
        <title>Whole genome shotgun sequence of Actinoplanes humidus NBRC 14915.</title>
        <authorList>
            <person name="Komaki H."/>
            <person name="Tamura T."/>
        </authorList>
    </citation>
    <scope>NUCLEOTIDE SEQUENCE [LARGE SCALE GENOMIC DNA]</scope>
    <source>
        <strain evidence="9 10">NBRC 14915</strain>
    </source>
</reference>
<feature type="transmembrane region" description="Helical" evidence="7">
    <location>
        <begin position="290"/>
        <end position="313"/>
    </location>
</feature>
<evidence type="ECO:0000256" key="4">
    <source>
        <dbReference type="ARBA" id="ARBA00022692"/>
    </source>
</evidence>
<name>A0ABQ3ZQN2_9ACTN</name>
<evidence type="ECO:0000313" key="10">
    <source>
        <dbReference type="Proteomes" id="UP000603200"/>
    </source>
</evidence>
<dbReference type="PROSITE" id="PS50850">
    <property type="entry name" value="MFS"/>
    <property type="match status" value="1"/>
</dbReference>
<evidence type="ECO:0000256" key="2">
    <source>
        <dbReference type="ARBA" id="ARBA00022448"/>
    </source>
</evidence>
<feature type="transmembrane region" description="Helical" evidence="7">
    <location>
        <begin position="22"/>
        <end position="43"/>
    </location>
</feature>
<keyword evidence="10" id="KW-1185">Reference proteome</keyword>
<dbReference type="InterPro" id="IPR020846">
    <property type="entry name" value="MFS_dom"/>
</dbReference>
<proteinExistence type="predicted"/>
<dbReference type="CDD" id="cd06173">
    <property type="entry name" value="MFS_MefA_like"/>
    <property type="match status" value="1"/>
</dbReference>
<feature type="transmembrane region" description="Helical" evidence="7">
    <location>
        <begin position="126"/>
        <end position="146"/>
    </location>
</feature>
<feature type="transmembrane region" description="Helical" evidence="7">
    <location>
        <begin position="79"/>
        <end position="98"/>
    </location>
</feature>
<dbReference type="PANTHER" id="PTHR23513:SF6">
    <property type="entry name" value="MAJOR FACILITATOR SUPERFAMILY ASSOCIATED DOMAIN-CONTAINING PROTEIN"/>
    <property type="match status" value="1"/>
</dbReference>